<dbReference type="PANTHER" id="PTHR30203">
    <property type="entry name" value="OUTER MEMBRANE CATION EFFLUX PROTEIN"/>
    <property type="match status" value="1"/>
</dbReference>
<evidence type="ECO:0000256" key="2">
    <source>
        <dbReference type="SAM" id="SignalP"/>
    </source>
</evidence>
<proteinExistence type="inferred from homology"/>
<protein>
    <submittedName>
        <fullName evidence="3">Outer membrane protein, heavy metal efflux system</fullName>
    </submittedName>
</protein>
<gene>
    <name evidence="3" type="ORF">MIN45_P0652</name>
</gene>
<dbReference type="Pfam" id="PF02321">
    <property type="entry name" value="OEP"/>
    <property type="match status" value="2"/>
</dbReference>
<dbReference type="RefSeq" id="WP_286293387.1">
    <property type="nucleotide sequence ID" value="NZ_AP024718.1"/>
</dbReference>
<feature type="signal peptide" evidence="2">
    <location>
        <begin position="1"/>
        <end position="18"/>
    </location>
</feature>
<accession>A0AAU9CDL1</accession>
<dbReference type="AlphaFoldDB" id="A0AAU9CDL1"/>
<keyword evidence="4" id="KW-1185">Reference proteome</keyword>
<reference evidence="4" key="1">
    <citation type="journal article" date="2024" name="Int. J. Syst. Evol. Microbiol.">
        <title>Methylomarinovum tepidoasis sp. nov., a moderately thermophilic methanotroph of the family Methylothermaceae isolated from a deep-sea hydrothermal field.</title>
        <authorList>
            <person name="Hirayama H."/>
            <person name="Takaki Y."/>
            <person name="Abe M."/>
            <person name="Miyazaki M."/>
            <person name="Uematsu K."/>
            <person name="Matsui Y."/>
            <person name="Takai K."/>
        </authorList>
    </citation>
    <scope>NUCLEOTIDE SEQUENCE [LARGE SCALE GENOMIC DNA]</scope>
    <source>
        <strain evidence="4">IN45</strain>
    </source>
</reference>
<name>A0AAU9CDL1_9GAMM</name>
<organism evidence="3 4">
    <name type="scientific">Methylomarinovum tepidoasis</name>
    <dbReference type="NCBI Taxonomy" id="2840183"/>
    <lineage>
        <taxon>Bacteria</taxon>
        <taxon>Pseudomonadati</taxon>
        <taxon>Pseudomonadota</taxon>
        <taxon>Gammaproteobacteria</taxon>
        <taxon>Methylococcales</taxon>
        <taxon>Methylothermaceae</taxon>
        <taxon>Methylomarinovum</taxon>
    </lineage>
</organism>
<dbReference type="EMBL" id="AP024718">
    <property type="protein sequence ID" value="BCX88283.1"/>
    <property type="molecule type" value="Genomic_DNA"/>
</dbReference>
<dbReference type="InterPro" id="IPR003423">
    <property type="entry name" value="OMP_efflux"/>
</dbReference>
<dbReference type="InterPro" id="IPR010131">
    <property type="entry name" value="MdtP/NodT-like"/>
</dbReference>
<comment type="similarity">
    <text evidence="1">Belongs to the outer membrane factor (OMF) (TC 1.B.17) family.</text>
</comment>
<dbReference type="SUPFAM" id="SSF56954">
    <property type="entry name" value="Outer membrane efflux proteins (OEP)"/>
    <property type="match status" value="1"/>
</dbReference>
<evidence type="ECO:0000313" key="3">
    <source>
        <dbReference type="EMBL" id="BCX88283.1"/>
    </source>
</evidence>
<dbReference type="Gene3D" id="1.20.1600.10">
    <property type="entry name" value="Outer membrane efflux proteins (OEP)"/>
    <property type="match status" value="1"/>
</dbReference>
<feature type="chain" id="PRO_5043650398" evidence="2">
    <location>
        <begin position="19"/>
        <end position="427"/>
    </location>
</feature>
<sequence length="427" mass="48434">MKSYWWLGLMLIFGIAQAETTDQLTLEQALAQAERRNPSLAAIRARYEALRTLPDQAGSLPDPEISFNALNLPVDTFDIPQEAMTQLQLGLSQKFPFPGKLRLKAEAAEWEARAAGDDVEEWRLRLRRDVEGLWWRLFYLDRALEIVSLNQNLLRQFVEIAQTKYKVGQGLQQDVLLAQLELSRLIDRELQLQGLRAQEAARINALLDRPADTPVTLPRSTPRQLPEPAAEARLFTLAAHNRPLLARVRKQIEAAKTRVALAKKDFFPDFKLGAAHGFRSGRNPDGSSRTDFLSLKLSMSVPLYFATKQARAVDQRQSELIRERFQWQDTWNRVRAEIASALADYRRARNQVVLFDRGIIPQARQTVASMLAGYQVGKVDFLNLVSAQITLYNYEIQYWKTLAEARQALAKLEAAVGKPVTSQKGAK</sequence>
<keyword evidence="2" id="KW-0732">Signal</keyword>
<evidence type="ECO:0000313" key="4">
    <source>
        <dbReference type="Proteomes" id="UP001321450"/>
    </source>
</evidence>
<dbReference type="Proteomes" id="UP001321450">
    <property type="component" value="Chromosome"/>
</dbReference>
<dbReference type="GO" id="GO:0015562">
    <property type="term" value="F:efflux transmembrane transporter activity"/>
    <property type="evidence" value="ECO:0007669"/>
    <property type="project" value="InterPro"/>
</dbReference>
<evidence type="ECO:0000256" key="1">
    <source>
        <dbReference type="ARBA" id="ARBA00007613"/>
    </source>
</evidence>
<dbReference type="KEGG" id="meiy:MIN45_P0652"/>
<dbReference type="PANTHER" id="PTHR30203:SF24">
    <property type="entry name" value="BLR4935 PROTEIN"/>
    <property type="match status" value="1"/>
</dbReference>